<sequence length="61" mass="6800">MQKGLAQARRTLAQASSLRLGESSTSSMRTLRAFSLRRDPPRLSKMFARPKRIVGRLGDPS</sequence>
<evidence type="ECO:0000313" key="3">
    <source>
        <dbReference type="Proteomes" id="UP000501690"/>
    </source>
</evidence>
<feature type="region of interest" description="Disordered" evidence="1">
    <location>
        <begin position="1"/>
        <end position="24"/>
    </location>
</feature>
<gene>
    <name evidence="2" type="ORF">DEO72_LG9g582</name>
</gene>
<dbReference type="AlphaFoldDB" id="A0A4D6MWY4"/>
<proteinExistence type="predicted"/>
<name>A0A4D6MWY4_VIGUN</name>
<reference evidence="2 3" key="1">
    <citation type="submission" date="2019-04" db="EMBL/GenBank/DDBJ databases">
        <title>An improved genome assembly and genetic linkage map for asparagus bean, Vigna unguiculata ssp. sesquipedialis.</title>
        <authorList>
            <person name="Xia Q."/>
            <person name="Zhang R."/>
            <person name="Dong Y."/>
        </authorList>
    </citation>
    <scope>NUCLEOTIDE SEQUENCE [LARGE SCALE GENOMIC DNA]</scope>
    <source>
        <tissue evidence="2">Leaf</tissue>
    </source>
</reference>
<evidence type="ECO:0000313" key="2">
    <source>
        <dbReference type="EMBL" id="QCE05578.1"/>
    </source>
</evidence>
<dbReference type="Proteomes" id="UP000501690">
    <property type="component" value="Linkage Group LG9"/>
</dbReference>
<dbReference type="EMBL" id="CP039353">
    <property type="protein sequence ID" value="QCE05578.1"/>
    <property type="molecule type" value="Genomic_DNA"/>
</dbReference>
<organism evidence="2 3">
    <name type="scientific">Vigna unguiculata</name>
    <name type="common">Cowpea</name>
    <dbReference type="NCBI Taxonomy" id="3917"/>
    <lineage>
        <taxon>Eukaryota</taxon>
        <taxon>Viridiplantae</taxon>
        <taxon>Streptophyta</taxon>
        <taxon>Embryophyta</taxon>
        <taxon>Tracheophyta</taxon>
        <taxon>Spermatophyta</taxon>
        <taxon>Magnoliopsida</taxon>
        <taxon>eudicotyledons</taxon>
        <taxon>Gunneridae</taxon>
        <taxon>Pentapetalae</taxon>
        <taxon>rosids</taxon>
        <taxon>fabids</taxon>
        <taxon>Fabales</taxon>
        <taxon>Fabaceae</taxon>
        <taxon>Papilionoideae</taxon>
        <taxon>50 kb inversion clade</taxon>
        <taxon>NPAAA clade</taxon>
        <taxon>indigoferoid/millettioid clade</taxon>
        <taxon>Phaseoleae</taxon>
        <taxon>Vigna</taxon>
    </lineage>
</organism>
<keyword evidence="3" id="KW-1185">Reference proteome</keyword>
<protein>
    <submittedName>
        <fullName evidence="2">Uncharacterized protein</fullName>
    </submittedName>
</protein>
<accession>A0A4D6MWY4</accession>
<evidence type="ECO:0000256" key="1">
    <source>
        <dbReference type="SAM" id="MobiDB-lite"/>
    </source>
</evidence>